<feature type="domain" description="YubB ferredoxin-like" evidence="1">
    <location>
        <begin position="58"/>
        <end position="133"/>
    </location>
</feature>
<evidence type="ECO:0000259" key="1">
    <source>
        <dbReference type="Pfam" id="PF18406"/>
    </source>
</evidence>
<sequence>MANWCSNKVEFIGESSQIEQLASLFNAMAANEKKNGCGQMPEFVPISETKYFFSISWENGILYYETKWSPNTSVLQRIAMEYGVGFIHSYDEPGNAVYGEAHYLNDELTVIDLDWDDIGQYEYDEENGIYRFENRNYESSDEILYIMLQRKKAAIRQQNLNPTDNNPSETF</sequence>
<name>A0A372NQB2_9SPHI</name>
<dbReference type="Proteomes" id="UP000264217">
    <property type="component" value="Unassembled WGS sequence"/>
</dbReference>
<comment type="caution">
    <text evidence="2">The sequence shown here is derived from an EMBL/GenBank/DDBJ whole genome shotgun (WGS) entry which is preliminary data.</text>
</comment>
<gene>
    <name evidence="2" type="ORF">D0C36_19460</name>
</gene>
<protein>
    <recommendedName>
        <fullName evidence="1">YubB ferredoxin-like domain-containing protein</fullName>
    </recommendedName>
</protein>
<dbReference type="EMBL" id="QWDC01000003">
    <property type="protein sequence ID" value="RFZ91121.1"/>
    <property type="molecule type" value="Genomic_DNA"/>
</dbReference>
<proteinExistence type="predicted"/>
<dbReference type="Pfam" id="PF18406">
    <property type="entry name" value="DUF1281_C"/>
    <property type="match status" value="1"/>
</dbReference>
<organism evidence="2 3">
    <name type="scientific">Mucilaginibacter conchicola</name>
    <dbReference type="NCBI Taxonomy" id="2303333"/>
    <lineage>
        <taxon>Bacteria</taxon>
        <taxon>Pseudomonadati</taxon>
        <taxon>Bacteroidota</taxon>
        <taxon>Sphingobacteriia</taxon>
        <taxon>Sphingobacteriales</taxon>
        <taxon>Sphingobacteriaceae</taxon>
        <taxon>Mucilaginibacter</taxon>
    </lineage>
</organism>
<dbReference type="OrthoDB" id="1248468at2"/>
<dbReference type="InterPro" id="IPR041329">
    <property type="entry name" value="YubB_C"/>
</dbReference>
<keyword evidence="3" id="KW-1185">Reference proteome</keyword>
<evidence type="ECO:0000313" key="3">
    <source>
        <dbReference type="Proteomes" id="UP000264217"/>
    </source>
</evidence>
<reference evidence="2 3" key="1">
    <citation type="submission" date="2018-08" db="EMBL/GenBank/DDBJ databases">
        <title>Mucilaginibacter sp. MYSH2.</title>
        <authorList>
            <person name="Seo T."/>
        </authorList>
    </citation>
    <scope>NUCLEOTIDE SEQUENCE [LARGE SCALE GENOMIC DNA]</scope>
    <source>
        <strain evidence="2 3">MYSH2</strain>
    </source>
</reference>
<dbReference type="AlphaFoldDB" id="A0A372NQB2"/>
<evidence type="ECO:0000313" key="2">
    <source>
        <dbReference type="EMBL" id="RFZ91121.1"/>
    </source>
</evidence>
<dbReference type="RefSeq" id="WP_117393324.1">
    <property type="nucleotide sequence ID" value="NZ_QWDC01000003.1"/>
</dbReference>
<accession>A0A372NQB2</accession>